<feature type="chain" id="PRO_5043731862" description="Extracellular membrane protein CFEM domain-containing protein" evidence="16">
    <location>
        <begin position="24"/>
        <end position="399"/>
    </location>
</feature>
<feature type="transmembrane region" description="Helical" evidence="15">
    <location>
        <begin position="298"/>
        <end position="319"/>
    </location>
</feature>
<proteinExistence type="inferred from homology"/>
<dbReference type="PANTHER" id="PTHR33048:SF143">
    <property type="entry name" value="EXTRACELLULAR MEMBRANE PROTEIN CFEM DOMAIN-CONTAINING PROTEIN-RELATED"/>
    <property type="match status" value="1"/>
</dbReference>
<evidence type="ECO:0000256" key="6">
    <source>
        <dbReference type="ARBA" id="ARBA00022622"/>
    </source>
</evidence>
<evidence type="ECO:0000256" key="7">
    <source>
        <dbReference type="ARBA" id="ARBA00022692"/>
    </source>
</evidence>
<keyword evidence="6" id="KW-0325">Glycoprotein</keyword>
<dbReference type="PANTHER" id="PTHR33048">
    <property type="entry name" value="PTH11-LIKE INTEGRAL MEMBRANE PROTEIN (AFU_ORTHOLOGUE AFUA_5G11245)"/>
    <property type="match status" value="1"/>
</dbReference>
<keyword evidence="8 16" id="KW-0732">Signal</keyword>
<keyword evidence="11" id="KW-1015">Disulfide bond</keyword>
<evidence type="ECO:0000256" key="4">
    <source>
        <dbReference type="ARBA" id="ARBA00010031"/>
    </source>
</evidence>
<keyword evidence="7 15" id="KW-0812">Transmembrane</keyword>
<feature type="transmembrane region" description="Helical" evidence="15">
    <location>
        <begin position="184"/>
        <end position="204"/>
    </location>
</feature>
<feature type="compositionally biased region" description="Polar residues" evidence="14">
    <location>
        <begin position="384"/>
        <end position="399"/>
    </location>
</feature>
<protein>
    <recommendedName>
        <fullName evidence="21">Extracellular membrane protein CFEM domain-containing protein</fullName>
    </recommendedName>
</protein>
<evidence type="ECO:0000313" key="19">
    <source>
        <dbReference type="EMBL" id="KAK4463533.1"/>
    </source>
</evidence>
<evidence type="ECO:0000256" key="9">
    <source>
        <dbReference type="ARBA" id="ARBA00022989"/>
    </source>
</evidence>
<gene>
    <name evidence="19" type="ORF">QBC42DRAFT_265459</name>
</gene>
<evidence type="ECO:0000256" key="1">
    <source>
        <dbReference type="ARBA" id="ARBA00004141"/>
    </source>
</evidence>
<dbReference type="Pfam" id="PF20684">
    <property type="entry name" value="Fung_rhodopsin"/>
    <property type="match status" value="1"/>
</dbReference>
<evidence type="ECO:0000256" key="15">
    <source>
        <dbReference type="SAM" id="Phobius"/>
    </source>
</evidence>
<dbReference type="GO" id="GO:0005576">
    <property type="term" value="C:extracellular region"/>
    <property type="evidence" value="ECO:0007669"/>
    <property type="project" value="UniProtKB-SubCell"/>
</dbReference>
<feature type="transmembrane region" description="Helical" evidence="15">
    <location>
        <begin position="216"/>
        <end position="243"/>
    </location>
</feature>
<evidence type="ECO:0000256" key="16">
    <source>
        <dbReference type="SAM" id="SignalP"/>
    </source>
</evidence>
<evidence type="ECO:0000259" key="18">
    <source>
        <dbReference type="Pfam" id="PF20684"/>
    </source>
</evidence>
<accession>A0AAV9HRP4</accession>
<dbReference type="InterPro" id="IPR052337">
    <property type="entry name" value="SAT4-like"/>
</dbReference>
<evidence type="ECO:0008006" key="21">
    <source>
        <dbReference type="Google" id="ProtNLM"/>
    </source>
</evidence>
<reference evidence="19" key="2">
    <citation type="submission" date="2023-06" db="EMBL/GenBank/DDBJ databases">
        <authorList>
            <consortium name="Lawrence Berkeley National Laboratory"/>
            <person name="Mondo S.J."/>
            <person name="Hensen N."/>
            <person name="Bonometti L."/>
            <person name="Westerberg I."/>
            <person name="Brannstrom I.O."/>
            <person name="Guillou S."/>
            <person name="Cros-Aarteil S."/>
            <person name="Calhoun S."/>
            <person name="Haridas S."/>
            <person name="Kuo A."/>
            <person name="Pangilinan J."/>
            <person name="Riley R."/>
            <person name="Labutti K."/>
            <person name="Andreopoulos B."/>
            <person name="Lipzen A."/>
            <person name="Chen C."/>
            <person name="Yanf M."/>
            <person name="Daum C."/>
            <person name="Ng V."/>
            <person name="Clum A."/>
            <person name="Steindorff A."/>
            <person name="Ohm R."/>
            <person name="Martin F."/>
            <person name="Silar P."/>
            <person name="Natvig D."/>
            <person name="Lalanne C."/>
            <person name="Gautier V."/>
            <person name="Ament-Velasquez S.L."/>
            <person name="Kruys A."/>
            <person name="Hutchinson M.I."/>
            <person name="Powell A.J."/>
            <person name="Barry K."/>
            <person name="Miller A.N."/>
            <person name="Grigoriev I.V."/>
            <person name="Debuchy R."/>
            <person name="Gladieux P."/>
            <person name="Thoren M.H."/>
            <person name="Johannesson H."/>
        </authorList>
    </citation>
    <scope>NUCLEOTIDE SEQUENCE</scope>
    <source>
        <strain evidence="19">PSN324</strain>
    </source>
</reference>
<evidence type="ECO:0000313" key="20">
    <source>
        <dbReference type="Proteomes" id="UP001321749"/>
    </source>
</evidence>
<dbReference type="Proteomes" id="UP001321749">
    <property type="component" value="Unassembled WGS sequence"/>
</dbReference>
<evidence type="ECO:0000256" key="13">
    <source>
        <dbReference type="ARBA" id="ARBA00038359"/>
    </source>
</evidence>
<keyword evidence="12" id="KW-0449">Lipoprotein</keyword>
<dbReference type="Pfam" id="PF05730">
    <property type="entry name" value="CFEM"/>
    <property type="match status" value="1"/>
</dbReference>
<feature type="transmembrane region" description="Helical" evidence="15">
    <location>
        <begin position="339"/>
        <end position="365"/>
    </location>
</feature>
<evidence type="ECO:0000256" key="2">
    <source>
        <dbReference type="ARBA" id="ARBA00004589"/>
    </source>
</evidence>
<feature type="domain" description="Rhodopsin" evidence="18">
    <location>
        <begin position="132"/>
        <end position="361"/>
    </location>
</feature>
<feature type="region of interest" description="Disordered" evidence="14">
    <location>
        <begin position="378"/>
        <end position="399"/>
    </location>
</feature>
<keyword evidence="10 15" id="KW-0472">Membrane</keyword>
<comment type="caution">
    <text evidence="19">The sequence shown here is derived from an EMBL/GenBank/DDBJ whole genome shotgun (WGS) entry which is preliminary data.</text>
</comment>
<comment type="subcellular location">
    <subcellularLocation>
        <location evidence="2">Membrane</location>
        <topology evidence="2">Lipid-anchor</topology>
        <topology evidence="2">GPI-anchor</topology>
    </subcellularLocation>
    <subcellularLocation>
        <location evidence="1">Membrane</location>
        <topology evidence="1">Multi-pass membrane protein</topology>
    </subcellularLocation>
    <subcellularLocation>
        <location evidence="3">Secreted</location>
    </subcellularLocation>
</comment>
<feature type="signal peptide" evidence="16">
    <location>
        <begin position="1"/>
        <end position="23"/>
    </location>
</feature>
<name>A0AAV9HRP4_9PEZI</name>
<reference evidence="19" key="1">
    <citation type="journal article" date="2023" name="Mol. Phylogenet. Evol.">
        <title>Genome-scale phylogeny and comparative genomics of the fungal order Sordariales.</title>
        <authorList>
            <person name="Hensen N."/>
            <person name="Bonometti L."/>
            <person name="Westerberg I."/>
            <person name="Brannstrom I.O."/>
            <person name="Guillou S."/>
            <person name="Cros-Aarteil S."/>
            <person name="Calhoun S."/>
            <person name="Haridas S."/>
            <person name="Kuo A."/>
            <person name="Mondo S."/>
            <person name="Pangilinan J."/>
            <person name="Riley R."/>
            <person name="LaButti K."/>
            <person name="Andreopoulos B."/>
            <person name="Lipzen A."/>
            <person name="Chen C."/>
            <person name="Yan M."/>
            <person name="Daum C."/>
            <person name="Ng V."/>
            <person name="Clum A."/>
            <person name="Steindorff A."/>
            <person name="Ohm R.A."/>
            <person name="Martin F."/>
            <person name="Silar P."/>
            <person name="Natvig D.O."/>
            <person name="Lalanne C."/>
            <person name="Gautier V."/>
            <person name="Ament-Velasquez S.L."/>
            <person name="Kruys A."/>
            <person name="Hutchinson M.I."/>
            <person name="Powell A.J."/>
            <person name="Barry K."/>
            <person name="Miller A.N."/>
            <person name="Grigoriev I.V."/>
            <person name="Debuchy R."/>
            <person name="Gladieux P."/>
            <person name="Hiltunen Thoren M."/>
            <person name="Johannesson H."/>
        </authorList>
    </citation>
    <scope>NUCLEOTIDE SEQUENCE</scope>
    <source>
        <strain evidence="19">PSN324</strain>
    </source>
</reference>
<dbReference type="InterPro" id="IPR049326">
    <property type="entry name" value="Rhodopsin_dom_fungi"/>
</dbReference>
<dbReference type="GO" id="GO:0098552">
    <property type="term" value="C:side of membrane"/>
    <property type="evidence" value="ECO:0007669"/>
    <property type="project" value="UniProtKB-KW"/>
</dbReference>
<evidence type="ECO:0000256" key="11">
    <source>
        <dbReference type="ARBA" id="ARBA00023157"/>
    </source>
</evidence>
<evidence type="ECO:0000256" key="14">
    <source>
        <dbReference type="SAM" id="MobiDB-lite"/>
    </source>
</evidence>
<sequence length="399" mass="44076">MRHGAAFLLPLAVTAVAREDAWAAISQHIPSCALPCLAETQLKSTCLPTDTACACELVLASPLMTGCAASCNAIGDTFSTINGTATACNVPMRDRGAVLYIATTVLCSIALLSILLRLLSTPVTTQKSWVNVADDWYMMANAVLLVGLMSCTILIYENKYGRDIWTLKKGQIRRVMILLYNLEIYYSLVNMLTKLSILGFYLRFFPFTVFPRLRTAIYITMAVTAASGISFTMTMVFQCTPISLFWRGFDDRPPAGSCININAYAWTVAIFNFALDIWLLALPMPELLKLSLPPRKKIVVCLMFAVGGFVTIVSVPRIMSMASFKSTINPTYDLVDVSLWGHVEASVCVILACIPRISILFMRLYRMHDSRRRDMMEEDFDPSSDASAGHRSSTALVSV</sequence>
<organism evidence="19 20">
    <name type="scientific">Cladorrhinum samala</name>
    <dbReference type="NCBI Taxonomy" id="585594"/>
    <lineage>
        <taxon>Eukaryota</taxon>
        <taxon>Fungi</taxon>
        <taxon>Dikarya</taxon>
        <taxon>Ascomycota</taxon>
        <taxon>Pezizomycotina</taxon>
        <taxon>Sordariomycetes</taxon>
        <taxon>Sordariomycetidae</taxon>
        <taxon>Sordariales</taxon>
        <taxon>Podosporaceae</taxon>
        <taxon>Cladorrhinum</taxon>
    </lineage>
</organism>
<feature type="transmembrane region" description="Helical" evidence="15">
    <location>
        <begin position="97"/>
        <end position="116"/>
    </location>
</feature>
<feature type="domain" description="CFEM" evidence="17">
    <location>
        <begin position="27"/>
        <end position="89"/>
    </location>
</feature>
<keyword evidence="9 15" id="KW-1133">Transmembrane helix</keyword>
<comment type="similarity">
    <text evidence="13">Belongs to the SAT4 family.</text>
</comment>
<evidence type="ECO:0000256" key="3">
    <source>
        <dbReference type="ARBA" id="ARBA00004613"/>
    </source>
</evidence>
<comment type="similarity">
    <text evidence="4">Belongs to the RBT5 family.</text>
</comment>
<evidence type="ECO:0000256" key="12">
    <source>
        <dbReference type="ARBA" id="ARBA00023288"/>
    </source>
</evidence>
<keyword evidence="6" id="KW-0336">GPI-anchor</keyword>
<evidence type="ECO:0000259" key="17">
    <source>
        <dbReference type="Pfam" id="PF05730"/>
    </source>
</evidence>
<feature type="transmembrane region" description="Helical" evidence="15">
    <location>
        <begin position="136"/>
        <end position="156"/>
    </location>
</feature>
<evidence type="ECO:0000256" key="8">
    <source>
        <dbReference type="ARBA" id="ARBA00022729"/>
    </source>
</evidence>
<evidence type="ECO:0000256" key="10">
    <source>
        <dbReference type="ARBA" id="ARBA00023136"/>
    </source>
</evidence>
<evidence type="ECO:0000256" key="5">
    <source>
        <dbReference type="ARBA" id="ARBA00022525"/>
    </source>
</evidence>
<keyword evidence="5" id="KW-0964">Secreted</keyword>
<keyword evidence="20" id="KW-1185">Reference proteome</keyword>
<dbReference type="InterPro" id="IPR008427">
    <property type="entry name" value="Extracellular_membr_CFEM_dom"/>
</dbReference>
<dbReference type="EMBL" id="MU864958">
    <property type="protein sequence ID" value="KAK4463533.1"/>
    <property type="molecule type" value="Genomic_DNA"/>
</dbReference>
<dbReference type="AlphaFoldDB" id="A0AAV9HRP4"/>